<evidence type="ECO:0000313" key="10">
    <source>
        <dbReference type="EMBL" id="MCT4796369.1"/>
    </source>
</evidence>
<dbReference type="InterPro" id="IPR035907">
    <property type="entry name" value="Hppk_sf"/>
</dbReference>
<evidence type="ECO:0000313" key="11">
    <source>
        <dbReference type="Proteomes" id="UP001206821"/>
    </source>
</evidence>
<dbReference type="EMBL" id="JANIEK010000063">
    <property type="protein sequence ID" value="MCT4796369.1"/>
    <property type="molecule type" value="Genomic_DNA"/>
</dbReference>
<keyword evidence="5" id="KW-0547">Nucleotide-binding</keyword>
<dbReference type="CDD" id="cd00483">
    <property type="entry name" value="HPPK"/>
    <property type="match status" value="1"/>
</dbReference>
<comment type="caution">
    <text evidence="10">The sequence shown here is derived from an EMBL/GenBank/DDBJ whole genome shotgun (WGS) entry which is preliminary data.</text>
</comment>
<dbReference type="Proteomes" id="UP001206821">
    <property type="component" value="Unassembled WGS sequence"/>
</dbReference>
<feature type="domain" description="7,8-dihydro-6-hydroxymethylpterin-pyrophosphokinase" evidence="9">
    <location>
        <begin position="85"/>
        <end position="96"/>
    </location>
</feature>
<keyword evidence="7" id="KW-0067">ATP-binding</keyword>
<name>A0ABT2KZM1_9BACL</name>
<keyword evidence="8" id="KW-0289">Folate biosynthesis</keyword>
<proteinExistence type="predicted"/>
<keyword evidence="6" id="KW-0418">Kinase</keyword>
<sequence>MMYIALGSNIGERARYLHEAIEAMEAEGLRVTSRSSVYETAPVGYTDQPSFYNMVVAVVTARSAEGVLDRLQHIERQLGRERLFKNGPRTIDLDILVYNGEDIQSKHLSVPHPRMHERAFVLAPLAEIAPTLVVRGQTVHDLLLALPEAERRDVVRLESLQSLVESV</sequence>
<dbReference type="NCBIfam" id="TIGR01498">
    <property type="entry name" value="folK"/>
    <property type="match status" value="1"/>
</dbReference>
<keyword evidence="11" id="KW-1185">Reference proteome</keyword>
<protein>
    <recommendedName>
        <fullName evidence="3">2-amino-4-hydroxy-6-hydroxymethyldihydropteridine diphosphokinase</fullName>
        <ecNumber evidence="3">2.7.6.3</ecNumber>
    </recommendedName>
</protein>
<keyword evidence="4 10" id="KW-0808">Transferase</keyword>
<evidence type="ECO:0000259" key="9">
    <source>
        <dbReference type="PROSITE" id="PS00794"/>
    </source>
</evidence>
<dbReference type="PANTHER" id="PTHR43071:SF1">
    <property type="entry name" value="2-AMINO-4-HYDROXY-6-HYDROXYMETHYLDIHYDROPTERIDINE PYROPHOSPHOKINASE"/>
    <property type="match status" value="1"/>
</dbReference>
<dbReference type="PANTHER" id="PTHR43071">
    <property type="entry name" value="2-AMINO-4-HYDROXY-6-HYDROXYMETHYLDIHYDROPTERIDINE PYROPHOSPHOKINASE"/>
    <property type="match status" value="1"/>
</dbReference>
<dbReference type="SUPFAM" id="SSF55083">
    <property type="entry name" value="6-hydroxymethyl-7,8-dihydropterin pyrophosphokinase, HPPK"/>
    <property type="match status" value="1"/>
</dbReference>
<dbReference type="GO" id="GO:0003848">
    <property type="term" value="F:2-amino-4-hydroxy-6-hydroxymethyldihydropteridine diphosphokinase activity"/>
    <property type="evidence" value="ECO:0007669"/>
    <property type="project" value="UniProtKB-EC"/>
</dbReference>
<dbReference type="PROSITE" id="PS00794">
    <property type="entry name" value="HPPK"/>
    <property type="match status" value="1"/>
</dbReference>
<evidence type="ECO:0000256" key="7">
    <source>
        <dbReference type="ARBA" id="ARBA00022840"/>
    </source>
</evidence>
<comment type="pathway">
    <text evidence="2">Cofactor biosynthesis; tetrahydrofolate biosynthesis; 2-amino-4-hydroxy-6-hydroxymethyl-7,8-dihydropteridine diphosphate from 7,8-dihydroneopterin triphosphate: step 4/4.</text>
</comment>
<reference evidence="10 11" key="1">
    <citation type="submission" date="2022-07" db="EMBL/GenBank/DDBJ databases">
        <title>Genomic and pangenome structural analysis of the polyextremophile Exiguobacterium.</title>
        <authorList>
            <person name="Shen L."/>
        </authorList>
    </citation>
    <scope>NUCLEOTIDE SEQUENCE [LARGE SCALE GENOMIC DNA]</scope>
    <source>
        <strain evidence="10 11">12_1</strain>
    </source>
</reference>
<dbReference type="EC" id="2.7.6.3" evidence="3"/>
<dbReference type="RefSeq" id="WP_034817150.1">
    <property type="nucleotide sequence ID" value="NZ_JANIEK010000063.1"/>
</dbReference>
<accession>A0ABT2KZM1</accession>
<organism evidence="10 11">
    <name type="scientific">Exiguobacterium alkaliphilum</name>
    <dbReference type="NCBI Taxonomy" id="1428684"/>
    <lineage>
        <taxon>Bacteria</taxon>
        <taxon>Bacillati</taxon>
        <taxon>Bacillota</taxon>
        <taxon>Bacilli</taxon>
        <taxon>Bacillales</taxon>
        <taxon>Bacillales Family XII. Incertae Sedis</taxon>
        <taxon>Exiguobacterium</taxon>
    </lineage>
</organism>
<evidence type="ECO:0000256" key="5">
    <source>
        <dbReference type="ARBA" id="ARBA00022741"/>
    </source>
</evidence>
<evidence type="ECO:0000256" key="6">
    <source>
        <dbReference type="ARBA" id="ARBA00022777"/>
    </source>
</evidence>
<comment type="catalytic activity">
    <reaction evidence="1">
        <text>6-hydroxymethyl-7,8-dihydropterin + ATP = (7,8-dihydropterin-6-yl)methyl diphosphate + AMP + H(+)</text>
        <dbReference type="Rhea" id="RHEA:11412"/>
        <dbReference type="ChEBI" id="CHEBI:15378"/>
        <dbReference type="ChEBI" id="CHEBI:30616"/>
        <dbReference type="ChEBI" id="CHEBI:44841"/>
        <dbReference type="ChEBI" id="CHEBI:72950"/>
        <dbReference type="ChEBI" id="CHEBI:456215"/>
        <dbReference type="EC" id="2.7.6.3"/>
    </reaction>
</comment>
<evidence type="ECO:0000256" key="4">
    <source>
        <dbReference type="ARBA" id="ARBA00022679"/>
    </source>
</evidence>
<dbReference type="Pfam" id="PF01288">
    <property type="entry name" value="HPPK"/>
    <property type="match status" value="1"/>
</dbReference>
<gene>
    <name evidence="10" type="primary">folK</name>
    <name evidence="10" type="ORF">NQG31_12510</name>
</gene>
<evidence type="ECO:0000256" key="3">
    <source>
        <dbReference type="ARBA" id="ARBA00013253"/>
    </source>
</evidence>
<evidence type="ECO:0000256" key="8">
    <source>
        <dbReference type="ARBA" id="ARBA00022909"/>
    </source>
</evidence>
<evidence type="ECO:0000256" key="1">
    <source>
        <dbReference type="ARBA" id="ARBA00000198"/>
    </source>
</evidence>
<dbReference type="InterPro" id="IPR000550">
    <property type="entry name" value="Hppk"/>
</dbReference>
<dbReference type="Gene3D" id="3.30.70.560">
    <property type="entry name" value="7,8-Dihydro-6-hydroxymethylpterin-pyrophosphokinase HPPK"/>
    <property type="match status" value="1"/>
</dbReference>
<evidence type="ECO:0000256" key="2">
    <source>
        <dbReference type="ARBA" id="ARBA00005051"/>
    </source>
</evidence>